<feature type="non-terminal residue" evidence="2">
    <location>
        <position position="1"/>
    </location>
</feature>
<reference evidence="2" key="1">
    <citation type="submission" date="2021-03" db="EMBL/GenBank/DDBJ databases">
        <title>Streptomyces poriferae sp. nov., a novel marine sponge-derived Actinobacteria species with anti-MRSA activity.</title>
        <authorList>
            <person name="Sandoval-Powers M."/>
            <person name="Kralova S."/>
            <person name="Nguyen G.-S."/>
            <person name="Fawwal D."/>
            <person name="Degnes K."/>
            <person name="Klinkenberg G."/>
            <person name="Sletta H."/>
            <person name="Wentzel A."/>
            <person name="Liles M.R."/>
        </authorList>
    </citation>
    <scope>NUCLEOTIDE SEQUENCE</scope>
    <source>
        <strain evidence="2">DSM 41794</strain>
    </source>
</reference>
<accession>A0A939FH02</accession>
<organism evidence="2 3">
    <name type="scientific">Streptomyces beijiangensis</name>
    <dbReference type="NCBI Taxonomy" id="163361"/>
    <lineage>
        <taxon>Bacteria</taxon>
        <taxon>Bacillati</taxon>
        <taxon>Actinomycetota</taxon>
        <taxon>Actinomycetes</taxon>
        <taxon>Kitasatosporales</taxon>
        <taxon>Streptomycetaceae</taxon>
        <taxon>Streptomyces</taxon>
    </lineage>
</organism>
<gene>
    <name evidence="2" type="ORF">J0695_42595</name>
</gene>
<evidence type="ECO:0000313" key="3">
    <source>
        <dbReference type="Proteomes" id="UP000664167"/>
    </source>
</evidence>
<dbReference type="EMBL" id="JAFLRJ010001541">
    <property type="protein sequence ID" value="MBO0518347.1"/>
    <property type="molecule type" value="Genomic_DNA"/>
</dbReference>
<feature type="non-terminal residue" evidence="2">
    <location>
        <position position="106"/>
    </location>
</feature>
<proteinExistence type="predicted"/>
<evidence type="ECO:0000256" key="1">
    <source>
        <dbReference type="SAM" id="MobiDB-lite"/>
    </source>
</evidence>
<dbReference type="Proteomes" id="UP000664167">
    <property type="component" value="Unassembled WGS sequence"/>
</dbReference>
<dbReference type="AlphaFoldDB" id="A0A939FH02"/>
<keyword evidence="3" id="KW-1185">Reference proteome</keyword>
<sequence>DYVPNVLPLPSAEPPADTPPSDDIAFIGNRYLRFGLLERVVGNRDRARLVHGLQRLPGTRTRVYGRGWRAPGARRPVPFAEQVPVLRRARVTAGWDHYNHHHGYYS</sequence>
<dbReference type="RefSeq" id="WP_206970139.1">
    <property type="nucleotide sequence ID" value="NZ_JAFLRJ010001541.1"/>
</dbReference>
<evidence type="ECO:0000313" key="2">
    <source>
        <dbReference type="EMBL" id="MBO0518347.1"/>
    </source>
</evidence>
<protein>
    <submittedName>
        <fullName evidence="2">Uncharacterized protein</fullName>
    </submittedName>
</protein>
<name>A0A939FH02_9ACTN</name>
<comment type="caution">
    <text evidence="2">The sequence shown here is derived from an EMBL/GenBank/DDBJ whole genome shotgun (WGS) entry which is preliminary data.</text>
</comment>
<feature type="region of interest" description="Disordered" evidence="1">
    <location>
        <begin position="1"/>
        <end position="21"/>
    </location>
</feature>